<sequence>MIQLHSNLQTLKAPDRDVPVPGRFSDRVLLTTTTTVQSLVAFLDVELNIVTTF</sequence>
<evidence type="ECO:0000313" key="2">
    <source>
        <dbReference type="Proteomes" id="UP000479000"/>
    </source>
</evidence>
<accession>A0A6H5GIR9</accession>
<evidence type="ECO:0000313" key="1">
    <source>
        <dbReference type="EMBL" id="CAB0002615.1"/>
    </source>
</evidence>
<gene>
    <name evidence="1" type="ORF">NTEN_LOCUS8402</name>
</gene>
<name>A0A6H5GIR9_9HEMI</name>
<protein>
    <submittedName>
        <fullName evidence="1">Uncharacterized protein</fullName>
    </submittedName>
</protein>
<organism evidence="1 2">
    <name type="scientific">Nesidiocoris tenuis</name>
    <dbReference type="NCBI Taxonomy" id="355587"/>
    <lineage>
        <taxon>Eukaryota</taxon>
        <taxon>Metazoa</taxon>
        <taxon>Ecdysozoa</taxon>
        <taxon>Arthropoda</taxon>
        <taxon>Hexapoda</taxon>
        <taxon>Insecta</taxon>
        <taxon>Pterygota</taxon>
        <taxon>Neoptera</taxon>
        <taxon>Paraneoptera</taxon>
        <taxon>Hemiptera</taxon>
        <taxon>Heteroptera</taxon>
        <taxon>Panheteroptera</taxon>
        <taxon>Cimicomorpha</taxon>
        <taxon>Miridae</taxon>
        <taxon>Dicyphina</taxon>
        <taxon>Nesidiocoris</taxon>
    </lineage>
</organism>
<feature type="non-terminal residue" evidence="1">
    <location>
        <position position="53"/>
    </location>
</feature>
<dbReference type="EMBL" id="CADCXU010012731">
    <property type="protein sequence ID" value="CAB0002615.1"/>
    <property type="molecule type" value="Genomic_DNA"/>
</dbReference>
<reference evidence="1 2" key="1">
    <citation type="submission" date="2020-02" db="EMBL/GenBank/DDBJ databases">
        <authorList>
            <person name="Ferguson B K."/>
        </authorList>
    </citation>
    <scope>NUCLEOTIDE SEQUENCE [LARGE SCALE GENOMIC DNA]</scope>
</reference>
<keyword evidence="2" id="KW-1185">Reference proteome</keyword>
<dbReference type="AlphaFoldDB" id="A0A6H5GIR9"/>
<dbReference type="Proteomes" id="UP000479000">
    <property type="component" value="Unassembled WGS sequence"/>
</dbReference>
<proteinExistence type="predicted"/>